<proteinExistence type="predicted"/>
<evidence type="ECO:0000313" key="3">
    <source>
        <dbReference type="Proteomes" id="UP000656042"/>
    </source>
</evidence>
<dbReference type="Proteomes" id="UP000656042">
    <property type="component" value="Unassembled WGS sequence"/>
</dbReference>
<feature type="transmembrane region" description="Helical" evidence="1">
    <location>
        <begin position="131"/>
        <end position="158"/>
    </location>
</feature>
<evidence type="ECO:0000256" key="1">
    <source>
        <dbReference type="SAM" id="Phobius"/>
    </source>
</evidence>
<feature type="transmembrane region" description="Helical" evidence="1">
    <location>
        <begin position="102"/>
        <end position="125"/>
    </location>
</feature>
<comment type="caution">
    <text evidence="2">The sequence shown here is derived from an EMBL/GenBank/DDBJ whole genome shotgun (WGS) entry which is preliminary data.</text>
</comment>
<feature type="transmembrane region" description="Helical" evidence="1">
    <location>
        <begin position="21"/>
        <end position="42"/>
    </location>
</feature>
<dbReference type="EMBL" id="BMMX01000017">
    <property type="protein sequence ID" value="GGL00368.1"/>
    <property type="molecule type" value="Genomic_DNA"/>
</dbReference>
<name>A0A8J3FQE9_9ACTN</name>
<keyword evidence="1" id="KW-0812">Transmembrane</keyword>
<sequence length="228" mass="23760">MSRMPPADQRFGTGPLARAAALVYTLLTVEACVLLATAPGLAGLTLLGPGPGNLPLAALCALPAGPALAAAVYAMDRRRPDLTDLHPAAAFRRGYRACWRPATLVWAAVLVWLTVLSVNLALLPAVLPGWWALPLAAVALVVALCGLNALVVVALFAFRLRDVGRLAWWSLGHAPATTAGNTGLLAVALCVTLAWSEAALLAMASVFAWALRVTAAPMIAAIRTDFTR</sequence>
<gene>
    <name evidence="2" type="ORF">GCM10012284_38480</name>
</gene>
<feature type="transmembrane region" description="Helical" evidence="1">
    <location>
        <begin position="170"/>
        <end position="195"/>
    </location>
</feature>
<dbReference type="AlphaFoldDB" id="A0A8J3FQE9"/>
<keyword evidence="1" id="KW-0472">Membrane</keyword>
<feature type="transmembrane region" description="Helical" evidence="1">
    <location>
        <begin position="201"/>
        <end position="222"/>
    </location>
</feature>
<accession>A0A8J3FQE9</accession>
<protein>
    <recommendedName>
        <fullName evidence="4">DUF624 domain-containing protein</fullName>
    </recommendedName>
</protein>
<evidence type="ECO:0008006" key="4">
    <source>
        <dbReference type="Google" id="ProtNLM"/>
    </source>
</evidence>
<keyword evidence="1" id="KW-1133">Transmembrane helix</keyword>
<evidence type="ECO:0000313" key="2">
    <source>
        <dbReference type="EMBL" id="GGL00368.1"/>
    </source>
</evidence>
<reference evidence="2" key="2">
    <citation type="submission" date="2020-09" db="EMBL/GenBank/DDBJ databases">
        <authorList>
            <person name="Sun Q."/>
            <person name="Zhou Y."/>
        </authorList>
    </citation>
    <scope>NUCLEOTIDE SEQUENCE</scope>
    <source>
        <strain evidence="2">CGMCC 4.7299</strain>
    </source>
</reference>
<feature type="transmembrane region" description="Helical" evidence="1">
    <location>
        <begin position="54"/>
        <end position="75"/>
    </location>
</feature>
<reference evidence="2" key="1">
    <citation type="journal article" date="2014" name="Int. J. Syst. Evol. Microbiol.">
        <title>Complete genome sequence of Corynebacterium casei LMG S-19264T (=DSM 44701T), isolated from a smear-ripened cheese.</title>
        <authorList>
            <consortium name="US DOE Joint Genome Institute (JGI-PGF)"/>
            <person name="Walter F."/>
            <person name="Albersmeier A."/>
            <person name="Kalinowski J."/>
            <person name="Ruckert C."/>
        </authorList>
    </citation>
    <scope>NUCLEOTIDE SEQUENCE</scope>
    <source>
        <strain evidence="2">CGMCC 4.7299</strain>
    </source>
</reference>
<keyword evidence="3" id="KW-1185">Reference proteome</keyword>
<organism evidence="2 3">
    <name type="scientific">Mangrovihabitans endophyticus</name>
    <dbReference type="NCBI Taxonomy" id="1751298"/>
    <lineage>
        <taxon>Bacteria</taxon>
        <taxon>Bacillati</taxon>
        <taxon>Actinomycetota</taxon>
        <taxon>Actinomycetes</taxon>
        <taxon>Micromonosporales</taxon>
        <taxon>Micromonosporaceae</taxon>
        <taxon>Mangrovihabitans</taxon>
    </lineage>
</organism>
<dbReference type="RefSeq" id="WP_229715961.1">
    <property type="nucleotide sequence ID" value="NZ_BMMX01000017.1"/>
</dbReference>